<feature type="non-terminal residue" evidence="1">
    <location>
        <position position="1"/>
    </location>
</feature>
<organism evidence="1 2">
    <name type="scientific">Mycena maculata</name>
    <dbReference type="NCBI Taxonomy" id="230809"/>
    <lineage>
        <taxon>Eukaryota</taxon>
        <taxon>Fungi</taxon>
        <taxon>Dikarya</taxon>
        <taxon>Basidiomycota</taxon>
        <taxon>Agaricomycotina</taxon>
        <taxon>Agaricomycetes</taxon>
        <taxon>Agaricomycetidae</taxon>
        <taxon>Agaricales</taxon>
        <taxon>Marasmiineae</taxon>
        <taxon>Mycenaceae</taxon>
        <taxon>Mycena</taxon>
    </lineage>
</organism>
<reference evidence="1" key="1">
    <citation type="submission" date="2023-03" db="EMBL/GenBank/DDBJ databases">
        <title>Massive genome expansion in bonnet fungi (Mycena s.s.) driven by repeated elements and novel gene families across ecological guilds.</title>
        <authorList>
            <consortium name="Lawrence Berkeley National Laboratory"/>
            <person name="Harder C.B."/>
            <person name="Miyauchi S."/>
            <person name="Viragh M."/>
            <person name="Kuo A."/>
            <person name="Thoen E."/>
            <person name="Andreopoulos B."/>
            <person name="Lu D."/>
            <person name="Skrede I."/>
            <person name="Drula E."/>
            <person name="Henrissat B."/>
            <person name="Morin E."/>
            <person name="Kohler A."/>
            <person name="Barry K."/>
            <person name="LaButti K."/>
            <person name="Morin E."/>
            <person name="Salamov A."/>
            <person name="Lipzen A."/>
            <person name="Mereny Z."/>
            <person name="Hegedus B."/>
            <person name="Baldrian P."/>
            <person name="Stursova M."/>
            <person name="Weitz H."/>
            <person name="Taylor A."/>
            <person name="Grigoriev I.V."/>
            <person name="Nagy L.G."/>
            <person name="Martin F."/>
            <person name="Kauserud H."/>
        </authorList>
    </citation>
    <scope>NUCLEOTIDE SEQUENCE</scope>
    <source>
        <strain evidence="1">CBHHK188m</strain>
    </source>
</reference>
<dbReference type="EMBL" id="JARJLG010000014">
    <property type="protein sequence ID" value="KAJ7775732.1"/>
    <property type="molecule type" value="Genomic_DNA"/>
</dbReference>
<protein>
    <submittedName>
        <fullName evidence="1">Uncharacterized protein</fullName>
    </submittedName>
</protein>
<dbReference type="Proteomes" id="UP001215280">
    <property type="component" value="Unassembled WGS sequence"/>
</dbReference>
<sequence>QDDAIPLGTPVVTPSGEVISNFAIARSEAFWGPDAKASEPEHGSRSKKR</sequence>
<dbReference type="AlphaFoldDB" id="A0AAD7NUM4"/>
<gene>
    <name evidence="1" type="ORF">DFH07DRAFT_732287</name>
</gene>
<proteinExistence type="predicted"/>
<accession>A0AAD7NUM4</accession>
<evidence type="ECO:0000313" key="1">
    <source>
        <dbReference type="EMBL" id="KAJ7775732.1"/>
    </source>
</evidence>
<comment type="caution">
    <text evidence="1">The sequence shown here is derived from an EMBL/GenBank/DDBJ whole genome shotgun (WGS) entry which is preliminary data.</text>
</comment>
<name>A0AAD7NUM4_9AGAR</name>
<keyword evidence="2" id="KW-1185">Reference proteome</keyword>
<evidence type="ECO:0000313" key="2">
    <source>
        <dbReference type="Proteomes" id="UP001215280"/>
    </source>
</evidence>